<dbReference type="EMBL" id="LAZR01000060">
    <property type="protein sequence ID" value="KKN97128.1"/>
    <property type="molecule type" value="Genomic_DNA"/>
</dbReference>
<keyword evidence="1" id="KW-1133">Transmembrane helix</keyword>
<organism evidence="2">
    <name type="scientific">marine sediment metagenome</name>
    <dbReference type="NCBI Taxonomy" id="412755"/>
    <lineage>
        <taxon>unclassified sequences</taxon>
        <taxon>metagenomes</taxon>
        <taxon>ecological metagenomes</taxon>
    </lineage>
</organism>
<accession>A0A0F9XXK6</accession>
<feature type="transmembrane region" description="Helical" evidence="1">
    <location>
        <begin position="62"/>
        <end position="82"/>
    </location>
</feature>
<dbReference type="AlphaFoldDB" id="A0A0F9XXK6"/>
<protein>
    <submittedName>
        <fullName evidence="2">Uncharacterized protein</fullName>
    </submittedName>
</protein>
<gene>
    <name evidence="2" type="ORF">LCGC14_0160860</name>
</gene>
<feature type="transmembrane region" description="Helical" evidence="1">
    <location>
        <begin position="114"/>
        <end position="136"/>
    </location>
</feature>
<keyword evidence="1" id="KW-0812">Transmembrane</keyword>
<comment type="caution">
    <text evidence="2">The sequence shown here is derived from an EMBL/GenBank/DDBJ whole genome shotgun (WGS) entry which is preliminary data.</text>
</comment>
<name>A0A0F9XXK6_9ZZZZ</name>
<evidence type="ECO:0000313" key="2">
    <source>
        <dbReference type="EMBL" id="KKN97128.1"/>
    </source>
</evidence>
<feature type="transmembrane region" description="Helical" evidence="1">
    <location>
        <begin position="39"/>
        <end position="56"/>
    </location>
</feature>
<sequence>MTMAIKSLKTTTKPLEKKNKSLEKKIKEQIETAEIERQGALLSPAGLIMLPLAAIIDIIDFFIGSLLILDIVAILVIGGWIYSRSGQLKATRGATARLGKAAKWAKRLRWLRPLLIAIEFIPIVGMLPLWVLLVYFELKQ</sequence>
<evidence type="ECO:0000256" key="1">
    <source>
        <dbReference type="SAM" id="Phobius"/>
    </source>
</evidence>
<proteinExistence type="predicted"/>
<reference evidence="2" key="1">
    <citation type="journal article" date="2015" name="Nature">
        <title>Complex archaea that bridge the gap between prokaryotes and eukaryotes.</title>
        <authorList>
            <person name="Spang A."/>
            <person name="Saw J.H."/>
            <person name="Jorgensen S.L."/>
            <person name="Zaremba-Niedzwiedzka K."/>
            <person name="Martijn J."/>
            <person name="Lind A.E."/>
            <person name="van Eijk R."/>
            <person name="Schleper C."/>
            <person name="Guy L."/>
            <person name="Ettema T.J."/>
        </authorList>
    </citation>
    <scope>NUCLEOTIDE SEQUENCE</scope>
</reference>
<keyword evidence="1" id="KW-0472">Membrane</keyword>